<dbReference type="InterPro" id="IPR036688">
    <property type="entry name" value="MoeA_C_domain_IV_sf"/>
</dbReference>
<dbReference type="SUPFAM" id="SSF63867">
    <property type="entry name" value="MoeA C-terminal domain-like"/>
    <property type="match status" value="1"/>
</dbReference>
<proteinExistence type="predicted"/>
<reference evidence="7 9" key="3">
    <citation type="submission" date="2015-07" db="EMBL/GenBank/DDBJ databases">
        <title>Physiological, transcriptional responses and genome re-sequencing of acid resistant extremely thermoacidophilic Metallosphaera sedula SARC-M1.</title>
        <authorList>
            <person name="Ai C."/>
            <person name="McCarthy S."/>
            <person name="Eckrich V."/>
            <person name="Rudrappa D."/>
            <person name="Qiu G."/>
            <person name="Blum P."/>
        </authorList>
    </citation>
    <scope>NUCLEOTIDE SEQUENCE [LARGE SCALE GENOMIC DNA]</scope>
    <source>
        <strain evidence="7 9">SARC-M1</strain>
    </source>
</reference>
<dbReference type="OMA" id="TEYQRGI"/>
<dbReference type="InterPro" id="IPR036425">
    <property type="entry name" value="MoaB/Mog-like_dom_sf"/>
</dbReference>
<dbReference type="EMBL" id="CP012175">
    <property type="protein sequence ID" value="AKV81702.1"/>
    <property type="molecule type" value="Genomic_DNA"/>
</dbReference>
<reference evidence="2 8" key="1">
    <citation type="journal article" date="2014" name="J. Bacteriol.">
        <title>Role of an Archaeal PitA Transporter in the Copper and Arsenic Resistance of Metallosphaera sedula, an Extreme Thermoacidophile.</title>
        <authorList>
            <person name="McCarthy S."/>
            <person name="Ai C."/>
            <person name="Wheaton G."/>
            <person name="Tevatia R."/>
            <person name="Eckrich V."/>
            <person name="Kelly R."/>
            <person name="Blum P."/>
        </authorList>
    </citation>
    <scope>NUCLEOTIDE SEQUENCE [LARGE SCALE GENOMIC DNA]</scope>
    <source>
        <strain evidence="2 8">CuR1</strain>
    </source>
</reference>
<evidence type="ECO:0000259" key="1">
    <source>
        <dbReference type="SMART" id="SM00852"/>
    </source>
</evidence>
<dbReference type="Proteomes" id="UP000056255">
    <property type="component" value="Chromosome"/>
</dbReference>
<dbReference type="OrthoDB" id="31371at2157"/>
<dbReference type="Gene3D" id="2.40.340.10">
    <property type="entry name" value="MoeA, C-terminal, domain IV"/>
    <property type="match status" value="1"/>
</dbReference>
<dbReference type="Proteomes" id="UP000068832">
    <property type="component" value="Chromosome"/>
</dbReference>
<dbReference type="GO" id="GO:0005737">
    <property type="term" value="C:cytoplasm"/>
    <property type="evidence" value="ECO:0007669"/>
    <property type="project" value="TreeGrafter"/>
</dbReference>
<evidence type="ECO:0000313" key="12">
    <source>
        <dbReference type="Proteomes" id="UP000062475"/>
    </source>
</evidence>
<dbReference type="Gene3D" id="3.40.980.10">
    <property type="entry name" value="MoaB/Mog-like domain"/>
    <property type="match status" value="1"/>
</dbReference>
<dbReference type="AlphaFoldDB" id="A0A088E732"/>
<dbReference type="EMBL" id="CP012172">
    <property type="protein sequence ID" value="AKV74969.1"/>
    <property type="molecule type" value="Genomic_DNA"/>
</dbReference>
<evidence type="ECO:0000313" key="3">
    <source>
        <dbReference type="EMBL" id="AKV74969.1"/>
    </source>
</evidence>
<dbReference type="EMBL" id="CP012173">
    <property type="protein sequence ID" value="AKV77207.1"/>
    <property type="molecule type" value="Genomic_DNA"/>
</dbReference>
<evidence type="ECO:0000313" key="7">
    <source>
        <dbReference type="EMBL" id="AKV83933.1"/>
    </source>
</evidence>
<accession>A0A088E732</accession>
<evidence type="ECO:0000313" key="5">
    <source>
        <dbReference type="EMBL" id="AKV79457.1"/>
    </source>
</evidence>
<dbReference type="PANTHER" id="PTHR10192:SF19">
    <property type="entry name" value="MOLYBDOPTERIN BIOSYNTHESIS PROTEIN MJ0666-RELATED"/>
    <property type="match status" value="1"/>
</dbReference>
<dbReference type="Proteomes" id="UP000062398">
    <property type="component" value="Chromosome"/>
</dbReference>
<dbReference type="Pfam" id="PF03453">
    <property type="entry name" value="MoeA_N"/>
    <property type="match status" value="1"/>
</dbReference>
<evidence type="ECO:0000313" key="2">
    <source>
        <dbReference type="EMBL" id="AIM28146.1"/>
    </source>
</evidence>
<dbReference type="Proteomes" id="UP000062475">
    <property type="component" value="Chromosome"/>
</dbReference>
<dbReference type="EMBL" id="CP012176">
    <property type="protein sequence ID" value="AKV83933.1"/>
    <property type="molecule type" value="Genomic_DNA"/>
</dbReference>
<dbReference type="Gene3D" id="2.170.190.11">
    <property type="entry name" value="Molybdopterin biosynthesis moea protein, domain 3"/>
    <property type="match status" value="1"/>
</dbReference>
<dbReference type="SMART" id="SM00852">
    <property type="entry name" value="MoCF_biosynth"/>
    <property type="match status" value="1"/>
</dbReference>
<evidence type="ECO:0000313" key="11">
    <source>
        <dbReference type="Proteomes" id="UP000062398"/>
    </source>
</evidence>
<dbReference type="InterPro" id="IPR038987">
    <property type="entry name" value="MoeA-like"/>
</dbReference>
<dbReference type="GeneID" id="91756556"/>
<evidence type="ECO:0000313" key="4">
    <source>
        <dbReference type="EMBL" id="AKV77207.1"/>
    </source>
</evidence>
<dbReference type="CDD" id="cd00887">
    <property type="entry name" value="MoeA"/>
    <property type="match status" value="1"/>
</dbReference>
<dbReference type="Proteomes" id="UP000061362">
    <property type="component" value="Chromosome"/>
</dbReference>
<evidence type="ECO:0000313" key="10">
    <source>
        <dbReference type="Proteomes" id="UP000061362"/>
    </source>
</evidence>
<reference evidence="10 11" key="2">
    <citation type="journal article" date="2015" name="Genome Announc.">
        <title>Complete Genome Sequences of Evolved Arsenate-Resistant Metallosphaera sedula Strains.</title>
        <authorList>
            <person name="Ai C."/>
            <person name="McCarthy S."/>
            <person name="Schackwitz W."/>
            <person name="Martin J."/>
            <person name="Lipzen A."/>
            <person name="Blum P."/>
        </authorList>
    </citation>
    <scope>NUCLEOTIDE SEQUENCE [LARGE SCALE GENOMIC DNA]</scope>
    <source>
        <strain evidence="5 11">ARS120-1</strain>
        <strain evidence="6 10">ARS120-2</strain>
        <strain evidence="3 13">ARS50-1</strain>
        <strain evidence="4 12">ARS50-2</strain>
    </source>
</reference>
<feature type="domain" description="MoaB/Mog" evidence="1">
    <location>
        <begin position="175"/>
        <end position="309"/>
    </location>
</feature>
<dbReference type="RefSeq" id="WP_012021950.1">
    <property type="nucleotide sequence ID" value="NZ_CP008822.1"/>
</dbReference>
<dbReference type="Gene3D" id="3.90.105.10">
    <property type="entry name" value="Molybdopterin biosynthesis moea protein, domain 2"/>
    <property type="match status" value="1"/>
</dbReference>
<dbReference type="InterPro" id="IPR001453">
    <property type="entry name" value="MoaB/Mog_dom"/>
</dbReference>
<evidence type="ECO:0000313" key="8">
    <source>
        <dbReference type="Proteomes" id="UP000029084"/>
    </source>
</evidence>
<dbReference type="InterPro" id="IPR005110">
    <property type="entry name" value="MoeA_linker/N"/>
</dbReference>
<organism evidence="2 8">
    <name type="scientific">Metallosphaera sedula</name>
    <dbReference type="NCBI Taxonomy" id="43687"/>
    <lineage>
        <taxon>Archaea</taxon>
        <taxon>Thermoproteota</taxon>
        <taxon>Thermoprotei</taxon>
        <taxon>Sulfolobales</taxon>
        <taxon>Sulfolobaceae</taxon>
        <taxon>Metallosphaera</taxon>
    </lineage>
</organism>
<dbReference type="EMBL" id="CP008822">
    <property type="protein sequence ID" value="AIM28146.1"/>
    <property type="molecule type" value="Genomic_DNA"/>
</dbReference>
<dbReference type="SUPFAM" id="SSF53218">
    <property type="entry name" value="Molybdenum cofactor biosynthesis proteins"/>
    <property type="match status" value="1"/>
</dbReference>
<gene>
    <name evidence="2" type="ORF">HA72_2023</name>
    <name evidence="3" type="ORF">MsedA_2072</name>
    <name evidence="4" type="ORF">MsedB_2074</name>
    <name evidence="5" type="ORF">MsedC_2072</name>
    <name evidence="6" type="ORF">MsedD_2073</name>
    <name evidence="7" type="ORF">MsedE_2073</name>
</gene>
<dbReference type="GO" id="GO:0006777">
    <property type="term" value="P:Mo-molybdopterin cofactor biosynthetic process"/>
    <property type="evidence" value="ECO:0007669"/>
    <property type="project" value="TreeGrafter"/>
</dbReference>
<dbReference type="Proteomes" id="UP000029084">
    <property type="component" value="Chromosome"/>
</dbReference>
<dbReference type="InterPro" id="IPR036135">
    <property type="entry name" value="MoeA_linker/N_sf"/>
</dbReference>
<evidence type="ECO:0000313" key="13">
    <source>
        <dbReference type="Proteomes" id="UP000068832"/>
    </source>
</evidence>
<dbReference type="Pfam" id="PF00994">
    <property type="entry name" value="MoCF_biosynth"/>
    <property type="match status" value="1"/>
</dbReference>
<dbReference type="GO" id="GO:0061599">
    <property type="term" value="F:molybdopterin molybdotransferase activity"/>
    <property type="evidence" value="ECO:0007669"/>
    <property type="project" value="TreeGrafter"/>
</dbReference>
<dbReference type="EMBL" id="CP012174">
    <property type="protein sequence ID" value="AKV79457.1"/>
    <property type="molecule type" value="Genomic_DNA"/>
</dbReference>
<sequence>MLIPIDEARSIIKKMPVLPAKKVRLDPMSAVRKILAEDVFAVKDTPDRDVSAMDGFAFRFSDLEELKELRIAGKLFPSTRELPKLGRGEAYYITTGAPLPLGADTVARAEITRVVGDTITVNGPIFKGKDIRQRGEDVRVGDLLIPRGTYLTPYHLPILLQQGIGEVEVLDISFCIFGNGDEIVPWGSQGEGIPDSIGPTFMKLLERFGQTHYQGIARDNLDDVKKTLSKCVAGFDFVISIGGSSVGERDFVKRAISEMGRLLFEGVSTNVIKRGAVGLISGKPVLVLPGQIVSAITTFHEHGLHILTRMTETELREFVKCKLGSEVKVDHKMDSTYLVRIDGDRAFPLRWGVGLYSELGRASGFTILKRGVTYKEGEEVIVQRFL</sequence>
<evidence type="ECO:0000313" key="9">
    <source>
        <dbReference type="Proteomes" id="UP000056255"/>
    </source>
</evidence>
<protein>
    <submittedName>
        <fullName evidence="2">MoeA domain protein, domain I and II</fullName>
    </submittedName>
    <submittedName>
        <fullName evidence="3">Molybdenum cofactor synthesis protein</fullName>
    </submittedName>
</protein>
<dbReference type="PATRIC" id="fig|43687.5.peg.2181"/>
<name>A0A088E732_9CREN</name>
<dbReference type="PANTHER" id="PTHR10192">
    <property type="entry name" value="MOLYBDOPTERIN BIOSYNTHESIS PROTEIN"/>
    <property type="match status" value="1"/>
</dbReference>
<dbReference type="SUPFAM" id="SSF63882">
    <property type="entry name" value="MoeA N-terminal region -like"/>
    <property type="match status" value="1"/>
</dbReference>
<evidence type="ECO:0000313" key="6">
    <source>
        <dbReference type="EMBL" id="AKV81702.1"/>
    </source>
</evidence>